<name>A0A0N0C5I5_9BACL</name>
<dbReference type="AlphaFoldDB" id="A0A0N0C5I5"/>
<dbReference type="EMBL" id="LITU01000040">
    <property type="protein sequence ID" value="KOY17295.1"/>
    <property type="molecule type" value="Genomic_DNA"/>
</dbReference>
<dbReference type="Proteomes" id="UP000037688">
    <property type="component" value="Unassembled WGS sequence"/>
</dbReference>
<dbReference type="RefSeq" id="WP_053779876.1">
    <property type="nucleotide sequence ID" value="NZ_LITU01000040.1"/>
</dbReference>
<dbReference type="InterPro" id="IPR029058">
    <property type="entry name" value="AB_hydrolase_fold"/>
</dbReference>
<gene>
    <name evidence="1" type="ORF">AMS66_05700</name>
</gene>
<keyword evidence="2" id="KW-1185">Reference proteome</keyword>
<reference evidence="1 2" key="1">
    <citation type="submission" date="2015-08" db="EMBL/GenBank/DDBJ databases">
        <title>Draft genome sequence of cellulolytic and xylanolytic Paenibacillus sp. A59, isolated from a decaying forest soil from Patagonia, Argentina.</title>
        <authorList>
            <person name="Ghio S."/>
            <person name="Caceres A.M."/>
            <person name="Talia P."/>
            <person name="Grasso D."/>
            <person name="Campos E."/>
        </authorList>
    </citation>
    <scope>NUCLEOTIDE SEQUENCE [LARGE SCALE GENOMIC DNA]</scope>
    <source>
        <strain evidence="1 2">A59</strain>
    </source>
</reference>
<dbReference type="PATRIC" id="fig|1705561.3.peg.846"/>
<protein>
    <submittedName>
        <fullName evidence="1">Chemotaxis protein</fullName>
    </submittedName>
</protein>
<evidence type="ECO:0000313" key="2">
    <source>
        <dbReference type="Proteomes" id="UP000037688"/>
    </source>
</evidence>
<accession>A0A0N0C5I5</accession>
<comment type="caution">
    <text evidence="1">The sequence shown here is derived from an EMBL/GenBank/DDBJ whole genome shotgun (WGS) entry which is preliminary data.</text>
</comment>
<sequence length="284" mass="32044">MTRVAVMVIHGLGMQKEDYADTLISRLHKEFDQVMVLPGAAKQVLDIEPVFWADVFENREEALFQQLVSSQGLNYQVLRRFVIHYLADAVAYQPVENQGHNYDAVHRTLNLAMHALAQRNGPDAPLCIIAHSLGAVIASNFFYDLQYPSSRTPSIVDVTSALERGDTLTNFYSFGTTLPLWSLRYHDFSRPIQVPSPLAGQYFPGMEGEWINFYDRDDILGYPLRPIDPAYEAAVKEDMEINSGGLIGSWNPLSHGGYFSNGTMNRRIAQGLARTWTWVNRGSR</sequence>
<dbReference type="SUPFAM" id="SSF53474">
    <property type="entry name" value="alpha/beta-Hydrolases"/>
    <property type="match status" value="1"/>
</dbReference>
<proteinExistence type="predicted"/>
<dbReference type="OrthoDB" id="70513at2"/>
<evidence type="ECO:0000313" key="1">
    <source>
        <dbReference type="EMBL" id="KOY17295.1"/>
    </source>
</evidence>
<organism evidence="1 2">
    <name type="scientific">Paenibacillus xylanivorans</name>
    <dbReference type="NCBI Taxonomy" id="1705561"/>
    <lineage>
        <taxon>Bacteria</taxon>
        <taxon>Bacillati</taxon>
        <taxon>Bacillota</taxon>
        <taxon>Bacilli</taxon>
        <taxon>Bacillales</taxon>
        <taxon>Paenibacillaceae</taxon>
        <taxon>Paenibacillus</taxon>
    </lineage>
</organism>